<organism evidence="2 3">
    <name type="scientific">Petrolisthes manimaculis</name>
    <dbReference type="NCBI Taxonomy" id="1843537"/>
    <lineage>
        <taxon>Eukaryota</taxon>
        <taxon>Metazoa</taxon>
        <taxon>Ecdysozoa</taxon>
        <taxon>Arthropoda</taxon>
        <taxon>Crustacea</taxon>
        <taxon>Multicrustacea</taxon>
        <taxon>Malacostraca</taxon>
        <taxon>Eumalacostraca</taxon>
        <taxon>Eucarida</taxon>
        <taxon>Decapoda</taxon>
        <taxon>Pleocyemata</taxon>
        <taxon>Anomura</taxon>
        <taxon>Galatheoidea</taxon>
        <taxon>Porcellanidae</taxon>
        <taxon>Petrolisthes</taxon>
    </lineage>
</organism>
<dbReference type="Pfam" id="PF13927">
    <property type="entry name" value="Ig_3"/>
    <property type="match status" value="1"/>
</dbReference>
<feature type="domain" description="Ig-like" evidence="1">
    <location>
        <begin position="66"/>
        <end position="158"/>
    </location>
</feature>
<dbReference type="EMBL" id="JAWZYT010002710">
    <property type="protein sequence ID" value="KAK4302567.1"/>
    <property type="molecule type" value="Genomic_DNA"/>
</dbReference>
<name>A0AAE1TYG8_9EUCA</name>
<reference evidence="2" key="1">
    <citation type="submission" date="2023-11" db="EMBL/GenBank/DDBJ databases">
        <title>Genome assemblies of two species of porcelain crab, Petrolisthes cinctipes and Petrolisthes manimaculis (Anomura: Porcellanidae).</title>
        <authorList>
            <person name="Angst P."/>
        </authorList>
    </citation>
    <scope>NUCLEOTIDE SEQUENCE</scope>
    <source>
        <strain evidence="2">PB745_02</strain>
        <tissue evidence="2">Gill</tissue>
    </source>
</reference>
<evidence type="ECO:0000313" key="2">
    <source>
        <dbReference type="EMBL" id="KAK4302567.1"/>
    </source>
</evidence>
<dbReference type="Gene3D" id="2.60.40.10">
    <property type="entry name" value="Immunoglobulins"/>
    <property type="match status" value="2"/>
</dbReference>
<dbReference type="InterPro" id="IPR003598">
    <property type="entry name" value="Ig_sub2"/>
</dbReference>
<dbReference type="InterPro" id="IPR007110">
    <property type="entry name" value="Ig-like_dom"/>
</dbReference>
<dbReference type="InterPro" id="IPR013783">
    <property type="entry name" value="Ig-like_fold"/>
</dbReference>
<comment type="caution">
    <text evidence="2">The sequence shown here is derived from an EMBL/GenBank/DDBJ whole genome shotgun (WGS) entry which is preliminary data.</text>
</comment>
<gene>
    <name evidence="2" type="ORF">Pmani_025356</name>
</gene>
<keyword evidence="3" id="KW-1185">Reference proteome</keyword>
<accession>A0AAE1TYG8</accession>
<sequence length="162" mass="17672">MFPIRISRRQSAEMLKTTSDGNVTTSTLTLEPTPADDGTSVTCRAENPSTSTVLEQSQPLIVHYKPNAVARLGLSLDPHNIKEGDDVYFECSIHANPRAYKVTWQHKGLPLQHNITANVIVSNQSLVLQQVSRAHAGRYTCSASNIEGDGVSDPVSLDIKCE</sequence>
<proteinExistence type="predicted"/>
<dbReference type="PROSITE" id="PS50835">
    <property type="entry name" value="IG_LIKE"/>
    <property type="match status" value="1"/>
</dbReference>
<dbReference type="SMART" id="SM00409">
    <property type="entry name" value="IG"/>
    <property type="match status" value="1"/>
</dbReference>
<dbReference type="AlphaFoldDB" id="A0AAE1TYG8"/>
<dbReference type="PANTHER" id="PTHR23278:SF19">
    <property type="entry name" value="OBSCURIN"/>
    <property type="match status" value="1"/>
</dbReference>
<dbReference type="SMART" id="SM00408">
    <property type="entry name" value="IGc2"/>
    <property type="match status" value="1"/>
</dbReference>
<dbReference type="Proteomes" id="UP001292094">
    <property type="component" value="Unassembled WGS sequence"/>
</dbReference>
<protein>
    <recommendedName>
        <fullName evidence="1">Ig-like domain-containing protein</fullName>
    </recommendedName>
</protein>
<evidence type="ECO:0000259" key="1">
    <source>
        <dbReference type="PROSITE" id="PS50835"/>
    </source>
</evidence>
<dbReference type="InterPro" id="IPR003599">
    <property type="entry name" value="Ig_sub"/>
</dbReference>
<dbReference type="PANTHER" id="PTHR23278">
    <property type="entry name" value="SIDESTEP PROTEIN"/>
    <property type="match status" value="1"/>
</dbReference>
<dbReference type="InterPro" id="IPR036179">
    <property type="entry name" value="Ig-like_dom_sf"/>
</dbReference>
<evidence type="ECO:0000313" key="3">
    <source>
        <dbReference type="Proteomes" id="UP001292094"/>
    </source>
</evidence>
<dbReference type="SUPFAM" id="SSF48726">
    <property type="entry name" value="Immunoglobulin"/>
    <property type="match status" value="2"/>
</dbReference>